<reference evidence="2" key="1">
    <citation type="submission" date="2022-11" db="UniProtKB">
        <authorList>
            <consortium name="WormBaseParasite"/>
        </authorList>
    </citation>
    <scope>IDENTIFICATION</scope>
</reference>
<name>A0AC34FKI6_9BILA</name>
<proteinExistence type="predicted"/>
<protein>
    <submittedName>
        <fullName evidence="2">Uncharacterized protein</fullName>
    </submittedName>
</protein>
<dbReference type="Proteomes" id="UP000887579">
    <property type="component" value="Unplaced"/>
</dbReference>
<dbReference type="WBParaSite" id="ES5_v2.g17773.t1">
    <property type="protein sequence ID" value="ES5_v2.g17773.t1"/>
    <property type="gene ID" value="ES5_v2.g17773"/>
</dbReference>
<sequence>MKFAYDYDILELKKQMEEFCIKNLSVSNVVCFANSKIESDEFYQKCFDLLFKCMKDGNPVMDIEELDKDMQRKLFLQAFTKLCNN</sequence>
<organism evidence="1 2">
    <name type="scientific">Panagrolaimus sp. ES5</name>
    <dbReference type="NCBI Taxonomy" id="591445"/>
    <lineage>
        <taxon>Eukaryota</taxon>
        <taxon>Metazoa</taxon>
        <taxon>Ecdysozoa</taxon>
        <taxon>Nematoda</taxon>
        <taxon>Chromadorea</taxon>
        <taxon>Rhabditida</taxon>
        <taxon>Tylenchina</taxon>
        <taxon>Panagrolaimomorpha</taxon>
        <taxon>Panagrolaimoidea</taxon>
        <taxon>Panagrolaimidae</taxon>
        <taxon>Panagrolaimus</taxon>
    </lineage>
</organism>
<evidence type="ECO:0000313" key="2">
    <source>
        <dbReference type="WBParaSite" id="ES5_v2.g17773.t1"/>
    </source>
</evidence>
<accession>A0AC34FKI6</accession>
<evidence type="ECO:0000313" key="1">
    <source>
        <dbReference type="Proteomes" id="UP000887579"/>
    </source>
</evidence>